<comment type="caution">
    <text evidence="2">The sequence shown here is derived from an EMBL/GenBank/DDBJ whole genome shotgun (WGS) entry which is preliminary data.</text>
</comment>
<dbReference type="EMBL" id="BMQL01000005">
    <property type="protein sequence ID" value="GGR02218.1"/>
    <property type="molecule type" value="Genomic_DNA"/>
</dbReference>
<feature type="chain" id="PRO_5037715195" evidence="1">
    <location>
        <begin position="25"/>
        <end position="134"/>
    </location>
</feature>
<evidence type="ECO:0000256" key="1">
    <source>
        <dbReference type="SAM" id="SignalP"/>
    </source>
</evidence>
<dbReference type="RefSeq" id="WP_189088811.1">
    <property type="nucleotide sequence ID" value="NZ_BMQL01000005.1"/>
</dbReference>
<evidence type="ECO:0000313" key="3">
    <source>
        <dbReference type="Proteomes" id="UP000603865"/>
    </source>
</evidence>
<dbReference type="AlphaFoldDB" id="A0A918C2G9"/>
<evidence type="ECO:0000313" key="2">
    <source>
        <dbReference type="EMBL" id="GGR02218.1"/>
    </source>
</evidence>
<proteinExistence type="predicted"/>
<keyword evidence="3" id="KW-1185">Reference proteome</keyword>
<protein>
    <submittedName>
        <fullName evidence="2">Uncharacterized protein</fullName>
    </submittedName>
</protein>
<accession>A0A918C2G9</accession>
<gene>
    <name evidence="2" type="ORF">GCM10008957_13940</name>
</gene>
<reference evidence="2" key="2">
    <citation type="submission" date="2020-09" db="EMBL/GenBank/DDBJ databases">
        <authorList>
            <person name="Sun Q."/>
            <person name="Ohkuma M."/>
        </authorList>
    </citation>
    <scope>NUCLEOTIDE SEQUENCE</scope>
    <source>
        <strain evidence="2">JCM 31311</strain>
    </source>
</reference>
<dbReference type="Proteomes" id="UP000603865">
    <property type="component" value="Unassembled WGS sequence"/>
</dbReference>
<keyword evidence="1" id="KW-0732">Signal</keyword>
<reference evidence="2" key="1">
    <citation type="journal article" date="2014" name="Int. J. Syst. Evol. Microbiol.">
        <title>Complete genome sequence of Corynebacterium casei LMG S-19264T (=DSM 44701T), isolated from a smear-ripened cheese.</title>
        <authorList>
            <consortium name="US DOE Joint Genome Institute (JGI-PGF)"/>
            <person name="Walter F."/>
            <person name="Albersmeier A."/>
            <person name="Kalinowski J."/>
            <person name="Ruckert C."/>
        </authorList>
    </citation>
    <scope>NUCLEOTIDE SEQUENCE</scope>
    <source>
        <strain evidence="2">JCM 31311</strain>
    </source>
</reference>
<sequence length="134" mass="14464">MNSPLRPFRLLLLLGVLCTSPVQALELVVWDPQLQTKLGYGEVVGTRLNLQLVTDYSGPVVALFSRDSSEKNSYPGLLSRYGGSLRGGTLTLDTDDSGPLPLSKLLSTYKLSVTPLNTTKTFSLPGLKSTPPNK</sequence>
<feature type="signal peptide" evidence="1">
    <location>
        <begin position="1"/>
        <end position="24"/>
    </location>
</feature>
<name>A0A918C2G9_9DEIO</name>
<organism evidence="2 3">
    <name type="scientific">Deinococcus ruber</name>
    <dbReference type="NCBI Taxonomy" id="1848197"/>
    <lineage>
        <taxon>Bacteria</taxon>
        <taxon>Thermotogati</taxon>
        <taxon>Deinococcota</taxon>
        <taxon>Deinococci</taxon>
        <taxon>Deinococcales</taxon>
        <taxon>Deinococcaceae</taxon>
        <taxon>Deinococcus</taxon>
    </lineage>
</organism>